<evidence type="ECO:0000313" key="4">
    <source>
        <dbReference type="Proteomes" id="UP000282654"/>
    </source>
</evidence>
<dbReference type="InterPro" id="IPR011098">
    <property type="entry name" value="G5_dom"/>
</dbReference>
<dbReference type="PROSITE" id="PS51109">
    <property type="entry name" value="G5"/>
    <property type="match status" value="1"/>
</dbReference>
<dbReference type="RefSeq" id="WP_211328173.1">
    <property type="nucleotide sequence ID" value="NZ_RKRE01000003.1"/>
</dbReference>
<sequence>MKKASLLVILLACTAVALLSWPVDIAVRPGAKPRPEPTNTAAEDWDWEAQATSYRGPLPWDESPSVQAFLAERGAPVLMAAFKAVLREPIGAEPYNIALAAEKLSGTVVLPGAIFSQNQTIGPYTEDRGYRAGPTYIGNRYTTTIGGGVCKVSSLLYNVVLLSNLRVVERHPHSMTVPYVPPGQDATVYYGVRDFKFQNTTAGPVVILAKFKDNTLYMALYGTEKPPEVRWHHAVLKRVPTWTEEHFNPQLPPGGKRVVMKGQEGIVVRSWLTIKTPTGKAIKKELGTDWYEPSPRIVEFGPRKNSR</sequence>
<organism evidence="3 4">
    <name type="scientific">Thermodesulfitimonas autotrophica</name>
    <dbReference type="NCBI Taxonomy" id="1894989"/>
    <lineage>
        <taxon>Bacteria</taxon>
        <taxon>Bacillati</taxon>
        <taxon>Bacillota</taxon>
        <taxon>Clostridia</taxon>
        <taxon>Thermoanaerobacterales</taxon>
        <taxon>Thermoanaerobacteraceae</taxon>
        <taxon>Thermodesulfitimonas</taxon>
    </lineage>
</organism>
<dbReference type="Proteomes" id="UP000282654">
    <property type="component" value="Unassembled WGS sequence"/>
</dbReference>
<dbReference type="PANTHER" id="PTHR35788:SF1">
    <property type="entry name" value="EXPORTED PROTEIN"/>
    <property type="match status" value="1"/>
</dbReference>
<keyword evidence="4" id="KW-1185">Reference proteome</keyword>
<dbReference type="Pfam" id="PF04294">
    <property type="entry name" value="VanW"/>
    <property type="match status" value="1"/>
</dbReference>
<protein>
    <submittedName>
        <fullName evidence="3">Surface rod structure-forming protein G</fullName>
    </submittedName>
</protein>
<dbReference type="InterPro" id="IPR007391">
    <property type="entry name" value="Vancomycin_resist_VanW"/>
</dbReference>
<dbReference type="EMBL" id="RKRE01000003">
    <property type="protein sequence ID" value="RPF42999.1"/>
    <property type="molecule type" value="Genomic_DNA"/>
</dbReference>
<evidence type="ECO:0000313" key="3">
    <source>
        <dbReference type="EMBL" id="RPF42999.1"/>
    </source>
</evidence>
<feature type="domain" description="G5" evidence="2">
    <location>
        <begin position="223"/>
        <end position="304"/>
    </location>
</feature>
<comment type="caution">
    <text evidence="3">The sequence shown here is derived from an EMBL/GenBank/DDBJ whole genome shotgun (WGS) entry which is preliminary data.</text>
</comment>
<reference evidence="3 4" key="1">
    <citation type="submission" date="2018-11" db="EMBL/GenBank/DDBJ databases">
        <title>Genomic Encyclopedia of Type Strains, Phase IV (KMG-IV): sequencing the most valuable type-strain genomes for metagenomic binning, comparative biology and taxonomic classification.</title>
        <authorList>
            <person name="Goeker M."/>
        </authorList>
    </citation>
    <scope>NUCLEOTIDE SEQUENCE [LARGE SCALE GENOMIC DNA]</scope>
    <source>
        <strain evidence="3 4">DSM 102936</strain>
    </source>
</reference>
<dbReference type="AlphaFoldDB" id="A0A3N5ABN2"/>
<gene>
    <name evidence="3" type="ORF">EDD75_2117</name>
</gene>
<dbReference type="Pfam" id="PF07501">
    <property type="entry name" value="G5"/>
    <property type="match status" value="1"/>
</dbReference>
<proteinExistence type="predicted"/>
<dbReference type="SMART" id="SM01208">
    <property type="entry name" value="G5"/>
    <property type="match status" value="1"/>
</dbReference>
<name>A0A3N5ABN2_9THEO</name>
<accession>A0A3N5ABN2</accession>
<dbReference type="Gene3D" id="2.20.230.10">
    <property type="entry name" value="Resuscitation-promoting factor rpfb"/>
    <property type="match status" value="1"/>
</dbReference>
<dbReference type="InterPro" id="IPR052913">
    <property type="entry name" value="Glycopeptide_resist_protein"/>
</dbReference>
<keyword evidence="1" id="KW-0732">Signal</keyword>
<evidence type="ECO:0000259" key="2">
    <source>
        <dbReference type="PROSITE" id="PS51109"/>
    </source>
</evidence>
<dbReference type="PANTHER" id="PTHR35788">
    <property type="entry name" value="EXPORTED PROTEIN-RELATED"/>
    <property type="match status" value="1"/>
</dbReference>
<evidence type="ECO:0000256" key="1">
    <source>
        <dbReference type="ARBA" id="ARBA00022729"/>
    </source>
</evidence>